<keyword evidence="2" id="KW-1185">Reference proteome</keyword>
<feature type="compositionally biased region" description="Polar residues" evidence="1">
    <location>
        <begin position="17"/>
        <end position="26"/>
    </location>
</feature>
<evidence type="ECO:0000256" key="1">
    <source>
        <dbReference type="SAM" id="MobiDB-lite"/>
    </source>
</evidence>
<proteinExistence type="predicted"/>
<feature type="compositionally biased region" description="Basic and acidic residues" evidence="1">
    <location>
        <begin position="28"/>
        <end position="38"/>
    </location>
</feature>
<name>A0ABM1TX75_MICOH</name>
<feature type="region of interest" description="Disordered" evidence="1">
    <location>
        <begin position="1"/>
        <end position="48"/>
    </location>
</feature>
<reference evidence="3" key="1">
    <citation type="submission" date="2025-08" db="UniProtKB">
        <authorList>
            <consortium name="RefSeq"/>
        </authorList>
    </citation>
    <scope>IDENTIFICATION</scope>
</reference>
<evidence type="ECO:0000313" key="2">
    <source>
        <dbReference type="Proteomes" id="UP000694915"/>
    </source>
</evidence>
<evidence type="ECO:0000313" key="3">
    <source>
        <dbReference type="RefSeq" id="XP_026634337.1"/>
    </source>
</evidence>
<organism evidence="2 3">
    <name type="scientific">Microtus ochrogaster</name>
    <name type="common">Prairie vole</name>
    <dbReference type="NCBI Taxonomy" id="79684"/>
    <lineage>
        <taxon>Eukaryota</taxon>
        <taxon>Metazoa</taxon>
        <taxon>Chordata</taxon>
        <taxon>Craniata</taxon>
        <taxon>Vertebrata</taxon>
        <taxon>Euteleostomi</taxon>
        <taxon>Mammalia</taxon>
        <taxon>Eutheria</taxon>
        <taxon>Euarchontoglires</taxon>
        <taxon>Glires</taxon>
        <taxon>Rodentia</taxon>
        <taxon>Myomorpha</taxon>
        <taxon>Muroidea</taxon>
        <taxon>Cricetidae</taxon>
        <taxon>Arvicolinae</taxon>
        <taxon>Microtus</taxon>
    </lineage>
</organism>
<dbReference type="RefSeq" id="XP_026634337.1">
    <property type="nucleotide sequence ID" value="XM_026778536.1"/>
</dbReference>
<sequence length="92" mass="9714">MIADLGDDELPHIPSGVINQSRSASPRMTDHEGARAEEAEPITFPSGGGKSFIMGSDDVLLSVLGLGDLADLTVTNDADYSYDVSAVLFLIF</sequence>
<gene>
    <name evidence="3" type="primary">LOC113455894</name>
</gene>
<accession>A0ABM1TX75</accession>
<protein>
    <submittedName>
        <fullName evidence="3">Striatin-3-like</fullName>
    </submittedName>
</protein>
<dbReference type="GeneID" id="113455894"/>
<dbReference type="Proteomes" id="UP000694915">
    <property type="component" value="Unplaced"/>
</dbReference>